<keyword evidence="1" id="KW-0472">Membrane</keyword>
<evidence type="ECO:0008006" key="4">
    <source>
        <dbReference type="Google" id="ProtNLM"/>
    </source>
</evidence>
<organism evidence="2 3">
    <name type="scientific">Halovibrio salipaludis</name>
    <dbReference type="NCBI Taxonomy" id="2032626"/>
    <lineage>
        <taxon>Bacteria</taxon>
        <taxon>Pseudomonadati</taxon>
        <taxon>Pseudomonadota</taxon>
        <taxon>Gammaproteobacteria</taxon>
        <taxon>Oceanospirillales</taxon>
        <taxon>Halomonadaceae</taxon>
        <taxon>Halovibrio</taxon>
    </lineage>
</organism>
<protein>
    <recommendedName>
        <fullName evidence="4">DUF4175 domain-containing protein</fullName>
    </recommendedName>
</protein>
<dbReference type="OrthoDB" id="8968524at2"/>
<dbReference type="RefSeq" id="WP_095617337.1">
    <property type="nucleotide sequence ID" value="NZ_NSKD01000003.1"/>
</dbReference>
<comment type="caution">
    <text evidence="2">The sequence shown here is derived from an EMBL/GenBank/DDBJ whole genome shotgun (WGS) entry which is preliminary data.</text>
</comment>
<feature type="transmembrane region" description="Helical" evidence="1">
    <location>
        <begin position="12"/>
        <end position="37"/>
    </location>
</feature>
<dbReference type="Proteomes" id="UP000218896">
    <property type="component" value="Unassembled WGS sequence"/>
</dbReference>
<sequence>MSPSGANRNRRSLWTIFAAPTWIALASLIGLASALMGEGAWNLIAWAGVGVPVLAAVFALRYRTH</sequence>
<keyword evidence="1" id="KW-1133">Transmembrane helix</keyword>
<keyword evidence="3" id="KW-1185">Reference proteome</keyword>
<gene>
    <name evidence="2" type="ORF">CK501_08630</name>
</gene>
<keyword evidence="1" id="KW-0812">Transmembrane</keyword>
<evidence type="ECO:0000313" key="3">
    <source>
        <dbReference type="Proteomes" id="UP000218896"/>
    </source>
</evidence>
<dbReference type="EMBL" id="NSKD01000003">
    <property type="protein sequence ID" value="PAU80497.1"/>
    <property type="molecule type" value="Genomic_DNA"/>
</dbReference>
<evidence type="ECO:0000256" key="1">
    <source>
        <dbReference type="SAM" id="Phobius"/>
    </source>
</evidence>
<proteinExistence type="predicted"/>
<reference evidence="2 3" key="1">
    <citation type="submission" date="2017-08" db="EMBL/GenBank/DDBJ databases">
        <title>Halovibrio sewagensis sp. nov., isolated from wastewater of high salinity.</title>
        <authorList>
            <person name="Dong X."/>
            <person name="Zhang G."/>
        </authorList>
    </citation>
    <scope>NUCLEOTIDE SEQUENCE [LARGE SCALE GENOMIC DNA]</scope>
    <source>
        <strain evidence="2 3">YL5-2</strain>
    </source>
</reference>
<dbReference type="AlphaFoldDB" id="A0A2A2F745"/>
<name>A0A2A2F745_9GAMM</name>
<feature type="transmembrane region" description="Helical" evidence="1">
    <location>
        <begin position="43"/>
        <end position="62"/>
    </location>
</feature>
<evidence type="ECO:0000313" key="2">
    <source>
        <dbReference type="EMBL" id="PAU80497.1"/>
    </source>
</evidence>
<accession>A0A2A2F745</accession>